<dbReference type="AlphaFoldDB" id="A0A6J1IKF9"/>
<keyword evidence="10" id="KW-0812">Transmembrane</keyword>
<keyword evidence="4" id="KW-0732">Signal</keyword>
<feature type="compositionally biased region" description="Pro residues" evidence="9">
    <location>
        <begin position="226"/>
        <end position="256"/>
    </location>
</feature>
<keyword evidence="8" id="KW-0449">Lipoprotein</keyword>
<feature type="compositionally biased region" description="Pro residues" evidence="9">
    <location>
        <begin position="181"/>
        <end position="200"/>
    </location>
</feature>
<dbReference type="GeneID" id="111477069"/>
<evidence type="ECO:0000256" key="10">
    <source>
        <dbReference type="SAM" id="Phobius"/>
    </source>
</evidence>
<keyword evidence="5 10" id="KW-0472">Membrane</keyword>
<evidence type="ECO:0000256" key="2">
    <source>
        <dbReference type="ARBA" id="ARBA00022475"/>
    </source>
</evidence>
<feature type="compositionally biased region" description="Pro residues" evidence="9">
    <location>
        <begin position="158"/>
        <end position="174"/>
    </location>
</feature>
<dbReference type="KEGG" id="cmax:111477069"/>
<evidence type="ECO:0000256" key="8">
    <source>
        <dbReference type="ARBA" id="ARBA00023288"/>
    </source>
</evidence>
<keyword evidence="2" id="KW-1003">Cell membrane</keyword>
<dbReference type="PANTHER" id="PTHR31044:SF118">
    <property type="entry name" value="MAJOR POLLEN ALLERGEN OLE E 10-LIKE"/>
    <property type="match status" value="1"/>
</dbReference>
<evidence type="ECO:0000256" key="5">
    <source>
        <dbReference type="ARBA" id="ARBA00023136"/>
    </source>
</evidence>
<feature type="compositionally biased region" description="Low complexity" evidence="9">
    <location>
        <begin position="260"/>
        <end position="272"/>
    </location>
</feature>
<dbReference type="RefSeq" id="XP_022976795.1">
    <property type="nucleotide sequence ID" value="XM_023121027.1"/>
</dbReference>
<dbReference type="GO" id="GO:0098552">
    <property type="term" value="C:side of membrane"/>
    <property type="evidence" value="ECO:0007669"/>
    <property type="project" value="UniProtKB-KW"/>
</dbReference>
<keyword evidence="10" id="KW-1133">Transmembrane helix</keyword>
<dbReference type="InterPro" id="IPR044788">
    <property type="entry name" value="X8_dom_prot"/>
</dbReference>
<feature type="transmembrane region" description="Helical" evidence="10">
    <location>
        <begin position="71"/>
        <end position="93"/>
    </location>
</feature>
<reference evidence="13" key="1">
    <citation type="submission" date="2025-08" db="UniProtKB">
        <authorList>
            <consortium name="RefSeq"/>
        </authorList>
    </citation>
    <scope>IDENTIFICATION</scope>
    <source>
        <tissue evidence="13">Young leaves</tissue>
    </source>
</reference>
<dbReference type="Pfam" id="PF07983">
    <property type="entry name" value="X8"/>
    <property type="match status" value="1"/>
</dbReference>
<dbReference type="FunFam" id="1.20.58.1040:FF:000001">
    <property type="entry name" value="Glucan endo-1,3-beta-glucosidase 4"/>
    <property type="match status" value="1"/>
</dbReference>
<keyword evidence="12" id="KW-1185">Reference proteome</keyword>
<accession>A0A6J1IKF9</accession>
<sequence length="382" mass="40618">MFYIFISSALQHTHYYITVLLNLIDERIVFILSWLPLLSSQFYSLFYLVCPPSVCINAASSSKHLNSSLSYGAIVGCLFFYFSIAFLSTSLAIPSDAGRSSTSEFLKKVKLQIQEGIISKPQLKFLTVNSPFSLPPFDSLAPIPLPVKSPPFCEDEPPQTPQSPPPPAPPPSPPGMMYSHAPPPPPPGMMYSRAPPPPGFQPNVPTRSRNPPPSPPSIIPMTPSVPLAPYPPKNISSPTPPTGLPSPPRHYGPTPPKHASGPPSHGGLSPPMGFSPPPGSPRAEHGGKPRSSGAAWCVAKPSVADAIIQEAMDYACGSGADCMAIQPNGHCYEPDTIVAHASYAFNSYWQKTKVSGGTCDFGGTAMLVTVDPSSEGCKFVLG</sequence>
<dbReference type="PANTHER" id="PTHR31044">
    <property type="entry name" value="BETA-1,3 GLUCANASE"/>
    <property type="match status" value="1"/>
</dbReference>
<evidence type="ECO:0000256" key="3">
    <source>
        <dbReference type="ARBA" id="ARBA00022622"/>
    </source>
</evidence>
<dbReference type="InterPro" id="IPR012946">
    <property type="entry name" value="X8"/>
</dbReference>
<evidence type="ECO:0000256" key="7">
    <source>
        <dbReference type="ARBA" id="ARBA00023180"/>
    </source>
</evidence>
<keyword evidence="3" id="KW-0336">GPI-anchor</keyword>
<feature type="transmembrane region" description="Helical" evidence="10">
    <location>
        <begin position="28"/>
        <end position="50"/>
    </location>
</feature>
<name>A0A6J1IKF9_CUCMA</name>
<dbReference type="GO" id="GO:0009506">
    <property type="term" value="C:plasmodesma"/>
    <property type="evidence" value="ECO:0007669"/>
    <property type="project" value="UniProtKB-ARBA"/>
</dbReference>
<keyword evidence="7" id="KW-0325">Glycoprotein</keyword>
<protein>
    <submittedName>
        <fullName evidence="13">Formin-like protein 20 isoform X1</fullName>
    </submittedName>
</protein>
<dbReference type="SMART" id="SM00768">
    <property type="entry name" value="X8"/>
    <property type="match status" value="1"/>
</dbReference>
<organism evidence="12 13">
    <name type="scientific">Cucurbita maxima</name>
    <name type="common">Pumpkin</name>
    <name type="synonym">Winter squash</name>
    <dbReference type="NCBI Taxonomy" id="3661"/>
    <lineage>
        <taxon>Eukaryota</taxon>
        <taxon>Viridiplantae</taxon>
        <taxon>Streptophyta</taxon>
        <taxon>Embryophyta</taxon>
        <taxon>Tracheophyta</taxon>
        <taxon>Spermatophyta</taxon>
        <taxon>Magnoliopsida</taxon>
        <taxon>eudicotyledons</taxon>
        <taxon>Gunneridae</taxon>
        <taxon>Pentapetalae</taxon>
        <taxon>rosids</taxon>
        <taxon>fabids</taxon>
        <taxon>Cucurbitales</taxon>
        <taxon>Cucurbitaceae</taxon>
        <taxon>Cucurbiteae</taxon>
        <taxon>Cucurbita</taxon>
    </lineage>
</organism>
<gene>
    <name evidence="13" type="primary">LOC111477069</name>
</gene>
<evidence type="ECO:0000313" key="13">
    <source>
        <dbReference type="RefSeq" id="XP_022976795.1"/>
    </source>
</evidence>
<dbReference type="OrthoDB" id="417697at2759"/>
<proteinExistence type="predicted"/>
<evidence type="ECO:0000256" key="9">
    <source>
        <dbReference type="SAM" id="MobiDB-lite"/>
    </source>
</evidence>
<dbReference type="Gene3D" id="1.20.58.1040">
    <property type="match status" value="1"/>
</dbReference>
<dbReference type="Proteomes" id="UP000504608">
    <property type="component" value="Unplaced"/>
</dbReference>
<evidence type="ECO:0000313" key="12">
    <source>
        <dbReference type="Proteomes" id="UP000504608"/>
    </source>
</evidence>
<feature type="region of interest" description="Disordered" evidence="9">
    <location>
        <begin position="148"/>
        <end position="293"/>
    </location>
</feature>
<evidence type="ECO:0000259" key="11">
    <source>
        <dbReference type="SMART" id="SM00768"/>
    </source>
</evidence>
<evidence type="ECO:0000256" key="1">
    <source>
        <dbReference type="ARBA" id="ARBA00004609"/>
    </source>
</evidence>
<dbReference type="GO" id="GO:0005886">
    <property type="term" value="C:plasma membrane"/>
    <property type="evidence" value="ECO:0007669"/>
    <property type="project" value="UniProtKB-SubCell"/>
</dbReference>
<evidence type="ECO:0000256" key="4">
    <source>
        <dbReference type="ARBA" id="ARBA00022729"/>
    </source>
</evidence>
<dbReference type="PRINTS" id="PR01217">
    <property type="entry name" value="PRICHEXTENSN"/>
</dbReference>
<comment type="subcellular location">
    <subcellularLocation>
        <location evidence="1">Cell membrane</location>
        <topology evidence="1">Lipid-anchor</topology>
        <topology evidence="1">GPI-anchor</topology>
    </subcellularLocation>
</comment>
<evidence type="ECO:0000256" key="6">
    <source>
        <dbReference type="ARBA" id="ARBA00023157"/>
    </source>
</evidence>
<keyword evidence="6" id="KW-1015">Disulfide bond</keyword>
<feature type="domain" description="X8" evidence="11">
    <location>
        <begin position="295"/>
        <end position="379"/>
    </location>
</feature>